<evidence type="ECO:0000256" key="1">
    <source>
        <dbReference type="ARBA" id="ARBA00022843"/>
    </source>
</evidence>
<keyword evidence="3" id="KW-0238">DNA-binding</keyword>
<evidence type="ECO:0000256" key="3">
    <source>
        <dbReference type="ARBA" id="ARBA00023125"/>
    </source>
</evidence>
<dbReference type="Pfam" id="PF00170">
    <property type="entry name" value="bZIP_1"/>
    <property type="match status" value="1"/>
</dbReference>
<evidence type="ECO:0000259" key="8">
    <source>
        <dbReference type="PROSITE" id="PS50217"/>
    </source>
</evidence>
<feature type="compositionally biased region" description="Basic and acidic residues" evidence="7">
    <location>
        <begin position="17"/>
        <end position="27"/>
    </location>
</feature>
<gene>
    <name evidence="9" type="ORF">EST38_g8853</name>
</gene>
<keyword evidence="5" id="KW-0539">Nucleus</keyword>
<keyword evidence="1" id="KW-0832">Ubl conjugation</keyword>
<feature type="compositionally biased region" description="Basic and acidic residues" evidence="7">
    <location>
        <begin position="112"/>
        <end position="139"/>
    </location>
</feature>
<comment type="caution">
    <text evidence="9">The sequence shown here is derived from an EMBL/GenBank/DDBJ whole genome shotgun (WGS) entry which is preliminary data.</text>
</comment>
<dbReference type="GO" id="GO:0005634">
    <property type="term" value="C:nucleus"/>
    <property type="evidence" value="ECO:0007669"/>
    <property type="project" value="TreeGrafter"/>
</dbReference>
<dbReference type="InterPro" id="IPR052470">
    <property type="entry name" value="ER_Stress-Reg_TF"/>
</dbReference>
<feature type="non-terminal residue" evidence="9">
    <location>
        <position position="1"/>
    </location>
</feature>
<evidence type="ECO:0000313" key="9">
    <source>
        <dbReference type="EMBL" id="RXW17003.1"/>
    </source>
</evidence>
<dbReference type="Gene3D" id="1.20.5.170">
    <property type="match status" value="1"/>
</dbReference>
<dbReference type="GO" id="GO:0000981">
    <property type="term" value="F:DNA-binding transcription factor activity, RNA polymerase II-specific"/>
    <property type="evidence" value="ECO:0007669"/>
    <property type="project" value="TreeGrafter"/>
</dbReference>
<dbReference type="InterPro" id="IPR046347">
    <property type="entry name" value="bZIP_sf"/>
</dbReference>
<keyword evidence="10" id="KW-1185">Reference proteome</keyword>
<name>A0A4Q2DBL1_9AGAR</name>
<evidence type="ECO:0000313" key="10">
    <source>
        <dbReference type="Proteomes" id="UP000290288"/>
    </source>
</evidence>
<dbReference type="InterPro" id="IPR004827">
    <property type="entry name" value="bZIP"/>
</dbReference>
<dbReference type="SUPFAM" id="SSF57959">
    <property type="entry name" value="Leucine zipper domain"/>
    <property type="match status" value="1"/>
</dbReference>
<accession>A0A4Q2DBL1</accession>
<evidence type="ECO:0000256" key="5">
    <source>
        <dbReference type="ARBA" id="ARBA00023242"/>
    </source>
</evidence>
<feature type="compositionally biased region" description="Low complexity" evidence="7">
    <location>
        <begin position="1"/>
        <end position="11"/>
    </location>
</feature>
<feature type="compositionally biased region" description="Polar residues" evidence="7">
    <location>
        <begin position="243"/>
        <end position="259"/>
    </location>
</feature>
<dbReference type="EMBL" id="SDEE01000379">
    <property type="protein sequence ID" value="RXW17003.1"/>
    <property type="molecule type" value="Genomic_DNA"/>
</dbReference>
<evidence type="ECO:0000256" key="6">
    <source>
        <dbReference type="ARBA" id="ARBA00040165"/>
    </source>
</evidence>
<dbReference type="GO" id="GO:0000977">
    <property type="term" value="F:RNA polymerase II transcription regulatory region sequence-specific DNA binding"/>
    <property type="evidence" value="ECO:0007669"/>
    <property type="project" value="TreeGrafter"/>
</dbReference>
<dbReference type="PANTHER" id="PTHR46542">
    <property type="entry name" value="X-BOX BINDING PROTEIN 1"/>
    <property type="match status" value="1"/>
</dbReference>
<feature type="region of interest" description="Disordered" evidence="7">
    <location>
        <begin position="1"/>
        <end position="47"/>
    </location>
</feature>
<keyword evidence="2" id="KW-0805">Transcription regulation</keyword>
<dbReference type="CDD" id="cd14812">
    <property type="entry name" value="bZIP_u3"/>
    <property type="match status" value="1"/>
</dbReference>
<feature type="region of interest" description="Disordered" evidence="7">
    <location>
        <begin position="153"/>
        <end position="260"/>
    </location>
</feature>
<keyword evidence="4" id="KW-0804">Transcription</keyword>
<feature type="domain" description="BZIP" evidence="8">
    <location>
        <begin position="23"/>
        <end position="66"/>
    </location>
</feature>
<evidence type="ECO:0000256" key="7">
    <source>
        <dbReference type="SAM" id="MobiDB-lite"/>
    </source>
</evidence>
<dbReference type="AlphaFoldDB" id="A0A4Q2DBL1"/>
<evidence type="ECO:0000256" key="4">
    <source>
        <dbReference type="ARBA" id="ARBA00023163"/>
    </source>
</evidence>
<proteinExistence type="predicted"/>
<feature type="compositionally biased region" description="Low complexity" evidence="7">
    <location>
        <begin position="168"/>
        <end position="212"/>
    </location>
</feature>
<dbReference type="PROSITE" id="PS00036">
    <property type="entry name" value="BZIP_BASIC"/>
    <property type="match status" value="1"/>
</dbReference>
<dbReference type="OrthoDB" id="295274at2759"/>
<evidence type="ECO:0000256" key="2">
    <source>
        <dbReference type="ARBA" id="ARBA00023015"/>
    </source>
</evidence>
<organism evidence="9 10">
    <name type="scientific">Candolleomyces aberdarensis</name>
    <dbReference type="NCBI Taxonomy" id="2316362"/>
    <lineage>
        <taxon>Eukaryota</taxon>
        <taxon>Fungi</taxon>
        <taxon>Dikarya</taxon>
        <taxon>Basidiomycota</taxon>
        <taxon>Agaricomycotina</taxon>
        <taxon>Agaricomycetes</taxon>
        <taxon>Agaricomycetidae</taxon>
        <taxon>Agaricales</taxon>
        <taxon>Agaricineae</taxon>
        <taxon>Psathyrellaceae</taxon>
        <taxon>Candolleomyces</taxon>
    </lineage>
</organism>
<dbReference type="STRING" id="2316362.A0A4Q2DBL1"/>
<sequence>PASTSSSAQQPPRKRARTEVSSEDRKEARAHRNRIAAQNSRDRRKAQFSYLERRVQELEDENRRLRAGLPIPSAASPPSPSQPLNLALPSLASLASVAASAAAGIPMAVLRTPEEEMRIRREQERERENEELKERIRTLERGWDAVVKALAAQGLPTGLPPTSTDSASGPSNDNNTSSTSKSSSSATGNAGHSSSKATSPSSPTSTPANNNSLPMNGFSAFPSPAPSPSLDAPSSTPFALQPSIHTRQQQAASASTTGISARPVTDSVTVSSIDKNSTRHLARVATIEPLGLMSLQRVGSLSITDDDDDDFGCDEDAKMEDLFREIFVEAAAPTTNDETTVVGSFEASAANVGNALWRATDAPQTQVVADVAGDGKAVVGEEGRVAEGPLRGASVGESGERESESELVLGAKRKREEDEEQATTTATTTVMSDEDMQRMLNDIEVSMMMGNIDPSLALPMAVDNFGSLDMSLLGFGDATAPFVDFASVPDFGMWAPTATATGVF</sequence>
<protein>
    <recommendedName>
        <fullName evidence="6">X-box-binding protein 1</fullName>
    </recommendedName>
</protein>
<feature type="region of interest" description="Disordered" evidence="7">
    <location>
        <begin position="110"/>
        <end position="139"/>
    </location>
</feature>
<feature type="compositionally biased region" description="Low complexity" evidence="7">
    <location>
        <begin position="228"/>
        <end position="237"/>
    </location>
</feature>
<dbReference type="PANTHER" id="PTHR46542:SF1">
    <property type="entry name" value="X-BOX BINDING PROTEIN 1"/>
    <property type="match status" value="1"/>
</dbReference>
<dbReference type="Proteomes" id="UP000290288">
    <property type="component" value="Unassembled WGS sequence"/>
</dbReference>
<reference evidence="9 10" key="1">
    <citation type="submission" date="2019-01" db="EMBL/GenBank/DDBJ databases">
        <title>Draft genome sequence of Psathyrella aberdarensis IHI B618.</title>
        <authorList>
            <person name="Buettner E."/>
            <person name="Kellner H."/>
        </authorList>
    </citation>
    <scope>NUCLEOTIDE SEQUENCE [LARGE SCALE GENOMIC DNA]</scope>
    <source>
        <strain evidence="9 10">IHI B618</strain>
    </source>
</reference>
<dbReference type="SMART" id="SM00338">
    <property type="entry name" value="BRLZ"/>
    <property type="match status" value="1"/>
</dbReference>
<feature type="region of interest" description="Disordered" evidence="7">
    <location>
        <begin position="388"/>
        <end position="426"/>
    </location>
</feature>
<dbReference type="PROSITE" id="PS50217">
    <property type="entry name" value="BZIP"/>
    <property type="match status" value="1"/>
</dbReference>